<evidence type="ECO:0000313" key="2">
    <source>
        <dbReference type="EMBL" id="TEY32893.1"/>
    </source>
</evidence>
<dbReference type="Gene3D" id="3.40.462.20">
    <property type="match status" value="1"/>
</dbReference>
<dbReference type="InterPro" id="IPR012951">
    <property type="entry name" value="BBE"/>
</dbReference>
<accession>A0A4Y8CGZ8</accession>
<evidence type="ECO:0000259" key="1">
    <source>
        <dbReference type="Pfam" id="PF08031"/>
    </source>
</evidence>
<evidence type="ECO:0000313" key="3">
    <source>
        <dbReference type="Proteomes" id="UP000297299"/>
    </source>
</evidence>
<dbReference type="GO" id="GO:0016491">
    <property type="term" value="F:oxidoreductase activity"/>
    <property type="evidence" value="ECO:0007669"/>
    <property type="project" value="InterPro"/>
</dbReference>
<dbReference type="Gene3D" id="3.30.465.10">
    <property type="match status" value="1"/>
</dbReference>
<feature type="domain" description="Berberine/berberine-like" evidence="1">
    <location>
        <begin position="28"/>
        <end position="66"/>
    </location>
</feature>
<dbReference type="OrthoDB" id="9983560at2759"/>
<sequence length="89" mass="9786">MTANLPGQKTVTNVLDPALEKLISNPVTYLNEVDFNQPKWQQVFYGANYAKLLSIKNKYDPNGIFCGPTVVGSEAWAAAADGRLCKTEH</sequence>
<name>A0A4Y8CGZ8_9HELO</name>
<reference evidence="2 3" key="1">
    <citation type="submission" date="2017-11" db="EMBL/GenBank/DDBJ databases">
        <title>Comparative genomics of Botrytis spp.</title>
        <authorList>
            <person name="Valero-Jimenez C.A."/>
            <person name="Tapia P."/>
            <person name="Veloso J."/>
            <person name="Silva-Moreno E."/>
            <person name="Staats M."/>
            <person name="Valdes J.H."/>
            <person name="Van Kan J.A.L."/>
        </authorList>
    </citation>
    <scope>NUCLEOTIDE SEQUENCE [LARGE SCALE GENOMIC DNA]</scope>
    <source>
        <strain evidence="2 3">MUCL2830</strain>
    </source>
</reference>
<organism evidence="2 3">
    <name type="scientific">Botryotinia calthae</name>
    <dbReference type="NCBI Taxonomy" id="38488"/>
    <lineage>
        <taxon>Eukaryota</taxon>
        <taxon>Fungi</taxon>
        <taxon>Dikarya</taxon>
        <taxon>Ascomycota</taxon>
        <taxon>Pezizomycotina</taxon>
        <taxon>Leotiomycetes</taxon>
        <taxon>Helotiales</taxon>
        <taxon>Sclerotiniaceae</taxon>
        <taxon>Botryotinia</taxon>
    </lineage>
</organism>
<proteinExistence type="predicted"/>
<keyword evidence="3" id="KW-1185">Reference proteome</keyword>
<dbReference type="Proteomes" id="UP000297299">
    <property type="component" value="Unassembled WGS sequence"/>
</dbReference>
<dbReference type="AlphaFoldDB" id="A0A4Y8CGZ8"/>
<dbReference type="STRING" id="38488.A0A4Y8CGZ8"/>
<gene>
    <name evidence="2" type="ORF">BOTCAL_0709g00020</name>
</gene>
<dbReference type="GO" id="GO:0050660">
    <property type="term" value="F:flavin adenine dinucleotide binding"/>
    <property type="evidence" value="ECO:0007669"/>
    <property type="project" value="InterPro"/>
</dbReference>
<dbReference type="InterPro" id="IPR016169">
    <property type="entry name" value="FAD-bd_PCMH_sub2"/>
</dbReference>
<comment type="caution">
    <text evidence="2">The sequence shown here is derived from an EMBL/GenBank/DDBJ whole genome shotgun (WGS) entry which is preliminary data.</text>
</comment>
<dbReference type="EMBL" id="PHWZ01000705">
    <property type="protein sequence ID" value="TEY32893.1"/>
    <property type="molecule type" value="Genomic_DNA"/>
</dbReference>
<dbReference type="Pfam" id="PF08031">
    <property type="entry name" value="BBE"/>
    <property type="match status" value="1"/>
</dbReference>
<protein>
    <recommendedName>
        <fullName evidence="1">Berberine/berberine-like domain-containing protein</fullName>
    </recommendedName>
</protein>